<evidence type="ECO:0000313" key="7">
    <source>
        <dbReference type="EMBL" id="KAK8888649.1"/>
    </source>
</evidence>
<gene>
    <name evidence="7" type="ORF">M9Y10_033381</name>
</gene>
<reference evidence="7 8" key="1">
    <citation type="submission" date="2024-04" db="EMBL/GenBank/DDBJ databases">
        <title>Tritrichomonas musculus Genome.</title>
        <authorList>
            <person name="Alves-Ferreira E."/>
            <person name="Grigg M."/>
            <person name="Lorenzi H."/>
            <person name="Galac M."/>
        </authorList>
    </citation>
    <scope>NUCLEOTIDE SEQUENCE [LARGE SCALE GENOMIC DNA]</scope>
    <source>
        <strain evidence="7 8">EAF2021</strain>
    </source>
</reference>
<dbReference type="InterPro" id="IPR035983">
    <property type="entry name" value="Hect_E3_ubiquitin_ligase"/>
</dbReference>
<evidence type="ECO:0000256" key="2">
    <source>
        <dbReference type="ARBA" id="ARBA00012485"/>
    </source>
</evidence>
<dbReference type="InterPro" id="IPR000569">
    <property type="entry name" value="HECT_dom"/>
</dbReference>
<dbReference type="InterPro" id="IPR044611">
    <property type="entry name" value="E3A/B/C-like"/>
</dbReference>
<dbReference type="PANTHER" id="PTHR45700:SF8">
    <property type="entry name" value="HECT-TYPE E3 UBIQUITIN TRANSFERASE"/>
    <property type="match status" value="1"/>
</dbReference>
<sequence>MASLAEQLIIHYFTQYTEGCDSIDCQEPECCSNKCFPHSFKSPNEAAYEAIKAALNHPFEDHLCPGVSLLKLNTVLQEELSFLDKNLLDLIHKGRLDNMNQMRDVINNLMNPELFPYILRTNQLKLSTQNLAISDDLIIDLSRLIQQNCQSNRISKDTLNEMSQKIYKENCNTFHHVRSLILLFCFEPFYTDNDNKSFSLINDLIGHIVKLDQKARNVFFVSLQTRPRILQQILDICQNVITLFIYKSTQLPKPRSLFFFNFAIFLMNLRDISSFQSSTPLPSSKFSNDEYTNLIDPKDFYRNRQNYDILFTNPAILSLAFKNEVFHIEQTVKMETQRMQAAREEIFTHGFQSREQIIRNIHLQLQVHRNNIVNDTVKEVNHMRDDHLNRPLMVSFIGEEALDAGGVSREYFQLLTEQLFSPDYGMFVFVKNKQYYWFSHFYDDVGVLPIQYKILGTVVALAVYNGIILPIRFPLLLYKKILGKKITLTDLQEVDPEWAKSMHDMLDMKRKGQDVADLYLNFTITVDKFGAPIEIPLCPNGENIDVTNYNVEEYVNSLVDWKANKSVQVQFDAFAIGFKKLFNGQIFQFFAPDELDTLVSGEEILEWEELQKNAKYKDGYHANSKVVKWFWEIFNSYSSEMKRKFLLFTTGSDRAPIGGLAKVIITIQKVNDPNILPVSHTCFNIFSLPNYSKKSDMKKKLEIALTQTEGFGLI</sequence>
<dbReference type="CDD" id="cd00078">
    <property type="entry name" value="HECTc"/>
    <property type="match status" value="1"/>
</dbReference>
<dbReference type="SMART" id="SM00119">
    <property type="entry name" value="HECTc"/>
    <property type="match status" value="1"/>
</dbReference>
<keyword evidence="3" id="KW-0808">Transferase</keyword>
<dbReference type="Gene3D" id="6.10.130.10">
    <property type="entry name" value="Ubiquitin-protein ligase E3A, N-terminal zinc-binding domain (AZUL)"/>
    <property type="match status" value="1"/>
</dbReference>
<dbReference type="PANTHER" id="PTHR45700">
    <property type="entry name" value="UBIQUITIN-PROTEIN LIGASE E3C"/>
    <property type="match status" value="1"/>
</dbReference>
<protein>
    <recommendedName>
        <fullName evidence="2">HECT-type E3 ubiquitin transferase</fullName>
        <ecNumber evidence="2">2.3.2.26</ecNumber>
    </recommendedName>
</protein>
<dbReference type="PROSITE" id="PS50237">
    <property type="entry name" value="HECT"/>
    <property type="match status" value="1"/>
</dbReference>
<keyword evidence="7" id="KW-0436">Ligase</keyword>
<dbReference type="Pfam" id="PF16558">
    <property type="entry name" value="AZUL"/>
    <property type="match status" value="1"/>
</dbReference>
<dbReference type="Proteomes" id="UP001470230">
    <property type="component" value="Unassembled WGS sequence"/>
</dbReference>
<feature type="domain" description="HECT" evidence="6">
    <location>
        <begin position="384"/>
        <end position="714"/>
    </location>
</feature>
<accession>A0ABR2KC50</accession>
<dbReference type="SUPFAM" id="SSF56204">
    <property type="entry name" value="Hect, E3 ligase catalytic domain"/>
    <property type="match status" value="1"/>
</dbReference>
<evidence type="ECO:0000313" key="8">
    <source>
        <dbReference type="Proteomes" id="UP001470230"/>
    </source>
</evidence>
<keyword evidence="8" id="KW-1185">Reference proteome</keyword>
<evidence type="ECO:0000259" key="6">
    <source>
        <dbReference type="PROSITE" id="PS50237"/>
    </source>
</evidence>
<dbReference type="Gene3D" id="3.90.1750.10">
    <property type="entry name" value="Hect, E3 ligase catalytic domains"/>
    <property type="match status" value="1"/>
</dbReference>
<name>A0ABR2KC50_9EUKA</name>
<organism evidence="7 8">
    <name type="scientific">Tritrichomonas musculus</name>
    <dbReference type="NCBI Taxonomy" id="1915356"/>
    <lineage>
        <taxon>Eukaryota</taxon>
        <taxon>Metamonada</taxon>
        <taxon>Parabasalia</taxon>
        <taxon>Tritrichomonadida</taxon>
        <taxon>Tritrichomonadidae</taxon>
        <taxon>Tritrichomonas</taxon>
    </lineage>
</organism>
<dbReference type="EC" id="2.3.2.26" evidence="2"/>
<proteinExistence type="predicted"/>
<keyword evidence="4 5" id="KW-0833">Ubl conjugation pathway</keyword>
<comment type="catalytic activity">
    <reaction evidence="1">
        <text>S-ubiquitinyl-[E2 ubiquitin-conjugating enzyme]-L-cysteine + [acceptor protein]-L-lysine = [E2 ubiquitin-conjugating enzyme]-L-cysteine + N(6)-ubiquitinyl-[acceptor protein]-L-lysine.</text>
        <dbReference type="EC" id="2.3.2.26"/>
    </reaction>
</comment>
<comment type="caution">
    <text evidence="7">The sequence shown here is derived from an EMBL/GenBank/DDBJ whole genome shotgun (WGS) entry which is preliminary data.</text>
</comment>
<evidence type="ECO:0000256" key="4">
    <source>
        <dbReference type="ARBA" id="ARBA00022786"/>
    </source>
</evidence>
<dbReference type="Gene3D" id="3.30.2410.10">
    <property type="entry name" value="Hect, E3 ligase catalytic domain"/>
    <property type="match status" value="1"/>
</dbReference>
<dbReference type="EMBL" id="JAPFFF010000005">
    <property type="protein sequence ID" value="KAK8888649.1"/>
    <property type="molecule type" value="Genomic_DNA"/>
</dbReference>
<evidence type="ECO:0000256" key="3">
    <source>
        <dbReference type="ARBA" id="ARBA00022679"/>
    </source>
</evidence>
<dbReference type="InterPro" id="IPR042556">
    <property type="entry name" value="AZUL_sf"/>
</dbReference>
<feature type="active site" description="Glycyl thioester intermediate" evidence="5">
    <location>
        <position position="682"/>
    </location>
</feature>
<dbReference type="Gene3D" id="3.30.2160.10">
    <property type="entry name" value="Hect, E3 ligase catalytic domain"/>
    <property type="match status" value="1"/>
</dbReference>
<evidence type="ECO:0000256" key="1">
    <source>
        <dbReference type="ARBA" id="ARBA00000885"/>
    </source>
</evidence>
<dbReference type="InterPro" id="IPR032353">
    <property type="entry name" value="AZUL"/>
</dbReference>
<evidence type="ECO:0000256" key="5">
    <source>
        <dbReference type="PROSITE-ProRule" id="PRU00104"/>
    </source>
</evidence>
<dbReference type="GO" id="GO:0016874">
    <property type="term" value="F:ligase activity"/>
    <property type="evidence" value="ECO:0007669"/>
    <property type="project" value="UniProtKB-KW"/>
</dbReference>
<dbReference type="Pfam" id="PF00632">
    <property type="entry name" value="HECT"/>
    <property type="match status" value="1"/>
</dbReference>